<evidence type="ECO:0000256" key="5">
    <source>
        <dbReference type="ARBA" id="ARBA00022982"/>
    </source>
</evidence>
<feature type="domain" description="4Fe-4S ferredoxin-type" evidence="8">
    <location>
        <begin position="4"/>
        <end position="33"/>
    </location>
</feature>
<gene>
    <name evidence="9" type="ordered locus">Shel_22250</name>
</gene>
<dbReference type="PROSITE" id="PS51379">
    <property type="entry name" value="4FE4S_FER_2"/>
    <property type="match status" value="2"/>
</dbReference>
<dbReference type="InterPro" id="IPR050954">
    <property type="entry name" value="ET_IronSulfur_Cluster-Binding"/>
</dbReference>
<evidence type="ECO:0000256" key="4">
    <source>
        <dbReference type="ARBA" id="ARBA00022723"/>
    </source>
</evidence>
<dbReference type="KEGG" id="shi:Shel_22250"/>
<evidence type="ECO:0000256" key="6">
    <source>
        <dbReference type="ARBA" id="ARBA00023004"/>
    </source>
</evidence>
<organism evidence="9 10">
    <name type="scientific">Slackia heliotrinireducens (strain ATCC 29202 / DSM 20476 / NCTC 11029 / RHS 1)</name>
    <name type="common">Peptococcus heliotrinreducens</name>
    <dbReference type="NCBI Taxonomy" id="471855"/>
    <lineage>
        <taxon>Bacteria</taxon>
        <taxon>Bacillati</taxon>
        <taxon>Actinomycetota</taxon>
        <taxon>Coriobacteriia</taxon>
        <taxon>Eggerthellales</taxon>
        <taxon>Eggerthellaceae</taxon>
        <taxon>Slackia</taxon>
    </lineage>
</organism>
<dbReference type="GO" id="GO:0046872">
    <property type="term" value="F:metal ion binding"/>
    <property type="evidence" value="ECO:0007669"/>
    <property type="project" value="UniProtKB-KW"/>
</dbReference>
<evidence type="ECO:0000256" key="1">
    <source>
        <dbReference type="ARBA" id="ARBA00001966"/>
    </source>
</evidence>
<dbReference type="InterPro" id="IPR017900">
    <property type="entry name" value="4Fe4S_Fe_S_CS"/>
</dbReference>
<keyword evidence="6" id="KW-0408">Iron</keyword>
<evidence type="ECO:0000256" key="7">
    <source>
        <dbReference type="ARBA" id="ARBA00023014"/>
    </source>
</evidence>
<dbReference type="HOGENOM" id="CLU_043374_1_0_11"/>
<evidence type="ECO:0000259" key="8">
    <source>
        <dbReference type="PROSITE" id="PS51379"/>
    </source>
</evidence>
<dbReference type="PANTHER" id="PTHR43177">
    <property type="entry name" value="PROTEIN NRFC"/>
    <property type="match status" value="1"/>
</dbReference>
<dbReference type="PROSITE" id="PS00198">
    <property type="entry name" value="4FE4S_FER_1"/>
    <property type="match status" value="1"/>
</dbReference>
<dbReference type="Pfam" id="PF13247">
    <property type="entry name" value="Fer4_11"/>
    <property type="match status" value="2"/>
</dbReference>
<dbReference type="GO" id="GO:0009055">
    <property type="term" value="F:electron transfer activity"/>
    <property type="evidence" value="ECO:0007669"/>
    <property type="project" value="InterPro"/>
</dbReference>
<keyword evidence="3" id="KW-0004">4Fe-4S</keyword>
<keyword evidence="4" id="KW-0479">Metal-binding</keyword>
<keyword evidence="5" id="KW-0249">Electron transport</keyword>
<dbReference type="STRING" id="471855.Shel_22250"/>
<sequence>MTQYGMLIDTKRCVACGTCVVGCKVENNLPKDMWYNRVVNVGGENPDSPSGTYAARDLAMGAYTMACQHCSNPACVEVCPTGASWKDTETGLVLINSDDCIGCGACLNACPYDVRRLQEGEPVSYTGFDMGGQGAPVHKANVMEKCTFCAHRVVDGELPFCVTVCPARARIFGDLEDPESEISKKLAEREYEQLLTEAGTEPNVYLLK</sequence>
<dbReference type="InterPro" id="IPR000813">
    <property type="entry name" value="7Fe_ferredoxin"/>
</dbReference>
<proteinExistence type="predicted"/>
<comment type="cofactor">
    <cofactor evidence="1">
        <name>[4Fe-4S] cluster</name>
        <dbReference type="ChEBI" id="CHEBI:49883"/>
    </cofactor>
</comment>
<evidence type="ECO:0000256" key="2">
    <source>
        <dbReference type="ARBA" id="ARBA00022448"/>
    </source>
</evidence>
<dbReference type="AlphaFoldDB" id="C7N113"/>
<dbReference type="SUPFAM" id="SSF54862">
    <property type="entry name" value="4Fe-4S ferredoxins"/>
    <property type="match status" value="1"/>
</dbReference>
<dbReference type="GO" id="GO:0051539">
    <property type="term" value="F:4 iron, 4 sulfur cluster binding"/>
    <property type="evidence" value="ECO:0007669"/>
    <property type="project" value="UniProtKB-KW"/>
</dbReference>
<accession>C7N113</accession>
<dbReference type="Gene3D" id="3.30.70.20">
    <property type="match status" value="2"/>
</dbReference>
<evidence type="ECO:0000313" key="10">
    <source>
        <dbReference type="Proteomes" id="UP000002026"/>
    </source>
</evidence>
<evidence type="ECO:0000313" key="9">
    <source>
        <dbReference type="EMBL" id="ACV23235.1"/>
    </source>
</evidence>
<dbReference type="InterPro" id="IPR017896">
    <property type="entry name" value="4Fe4S_Fe-S-bd"/>
</dbReference>
<dbReference type="Proteomes" id="UP000002026">
    <property type="component" value="Chromosome"/>
</dbReference>
<dbReference type="RefSeq" id="WP_012799335.1">
    <property type="nucleotide sequence ID" value="NC_013165.1"/>
</dbReference>
<keyword evidence="7" id="KW-0411">Iron-sulfur</keyword>
<dbReference type="PRINTS" id="PR00354">
    <property type="entry name" value="7FE8SFRDOXIN"/>
</dbReference>
<keyword evidence="10" id="KW-1185">Reference proteome</keyword>
<dbReference type="Pfam" id="PF12800">
    <property type="entry name" value="Fer4_4"/>
    <property type="match status" value="1"/>
</dbReference>
<evidence type="ECO:0000256" key="3">
    <source>
        <dbReference type="ARBA" id="ARBA00022485"/>
    </source>
</evidence>
<keyword evidence="2" id="KW-0813">Transport</keyword>
<feature type="domain" description="4Fe-4S ferredoxin-type" evidence="8">
    <location>
        <begin position="91"/>
        <end position="120"/>
    </location>
</feature>
<name>C7N113_SLAHD</name>
<protein>
    <submittedName>
        <fullName evidence="9">Fe-S-cluster-containing hydrogenase subunit</fullName>
    </submittedName>
</protein>
<reference evidence="9 10" key="1">
    <citation type="journal article" date="2009" name="Stand. Genomic Sci.">
        <title>Complete genome sequence of Slackia heliotrinireducens type strain (RHS 1).</title>
        <authorList>
            <person name="Pukall R."/>
            <person name="Lapidus A."/>
            <person name="Nolan M."/>
            <person name="Copeland A."/>
            <person name="Glavina Del Rio T."/>
            <person name="Lucas S."/>
            <person name="Chen F."/>
            <person name="Tice H."/>
            <person name="Cheng J.F."/>
            <person name="Chertkov O."/>
            <person name="Bruce D."/>
            <person name="Goodwin L."/>
            <person name="Kuske C."/>
            <person name="Brettin T."/>
            <person name="Detter J.C."/>
            <person name="Han C."/>
            <person name="Pitluck S."/>
            <person name="Pati A."/>
            <person name="Mavrommatis K."/>
            <person name="Ivanova N."/>
            <person name="Ovchinnikova G."/>
            <person name="Chen A."/>
            <person name="Palaniappan K."/>
            <person name="Schneider S."/>
            <person name="Rohde M."/>
            <person name="Chain P."/>
            <person name="D'haeseleer P."/>
            <person name="Goker M."/>
            <person name="Bristow J."/>
            <person name="Eisen J.A."/>
            <person name="Markowitz V."/>
            <person name="Kyrpides N.C."/>
            <person name="Klenk H.P."/>
            <person name="Hugenholtz P."/>
        </authorList>
    </citation>
    <scope>NUCLEOTIDE SEQUENCE [LARGE SCALE GENOMIC DNA]</scope>
    <source>
        <strain evidence="10">ATCC 29202 / DSM 20476 / NCTC 11029 / RHS 1</strain>
    </source>
</reference>
<dbReference type="eggNOG" id="COG0437">
    <property type="taxonomic scope" value="Bacteria"/>
</dbReference>
<dbReference type="CDD" id="cd10551">
    <property type="entry name" value="PsrB"/>
    <property type="match status" value="1"/>
</dbReference>
<dbReference type="EMBL" id="CP001684">
    <property type="protein sequence ID" value="ACV23235.1"/>
    <property type="molecule type" value="Genomic_DNA"/>
</dbReference>
<dbReference type="PANTHER" id="PTHR43177:SF3">
    <property type="entry name" value="PROTEIN NRFC HOMOLOG"/>
    <property type="match status" value="1"/>
</dbReference>